<dbReference type="InterPro" id="IPR011322">
    <property type="entry name" value="N-reg_PII-like_a/b"/>
</dbReference>
<reference evidence="1 2" key="1">
    <citation type="submission" date="2017-06" db="EMBL/GenBank/DDBJ databases">
        <authorList>
            <person name="Kim H.J."/>
            <person name="Triplett B.A."/>
        </authorList>
    </citation>
    <scope>NUCLEOTIDE SEQUENCE [LARGE SCALE GENOMIC DNA]</scope>
    <source>
        <strain evidence="1 2">S18795</strain>
    </source>
</reference>
<dbReference type="PRINTS" id="PR00340">
    <property type="entry name" value="PIIGLNB"/>
</dbReference>
<proteinExistence type="predicted"/>
<dbReference type="PANTHER" id="PTHR30115">
    <property type="entry name" value="NITROGEN REGULATORY PROTEIN P-II"/>
    <property type="match status" value="1"/>
</dbReference>
<accession>A0A246L129</accession>
<dbReference type="Proteomes" id="UP000197904">
    <property type="component" value="Unassembled WGS sequence"/>
</dbReference>
<evidence type="ECO:0000313" key="2">
    <source>
        <dbReference type="Proteomes" id="UP000197904"/>
    </source>
</evidence>
<organism evidence="1 2">
    <name type="scientific">Stenotrophomonas pavanii</name>
    <dbReference type="NCBI Taxonomy" id="487698"/>
    <lineage>
        <taxon>Bacteria</taxon>
        <taxon>Pseudomonadati</taxon>
        <taxon>Pseudomonadota</taxon>
        <taxon>Gammaproteobacteria</taxon>
        <taxon>Lysobacterales</taxon>
        <taxon>Lysobacteraceae</taxon>
        <taxon>Stenotrophomonas</taxon>
    </lineage>
</organism>
<protein>
    <submittedName>
        <fullName evidence="1">P-II family nitrogen regulator</fullName>
    </submittedName>
</protein>
<dbReference type="SUPFAM" id="SSF54913">
    <property type="entry name" value="GlnB-like"/>
    <property type="match status" value="1"/>
</dbReference>
<dbReference type="EMBL" id="NIXP01000076">
    <property type="protein sequence ID" value="OWR33595.1"/>
    <property type="molecule type" value="Genomic_DNA"/>
</dbReference>
<dbReference type="Pfam" id="PF00543">
    <property type="entry name" value="P-II"/>
    <property type="match status" value="1"/>
</dbReference>
<dbReference type="SMART" id="SM00938">
    <property type="entry name" value="P-II"/>
    <property type="match status" value="1"/>
</dbReference>
<name>A0A246L129_9GAMM</name>
<dbReference type="RefSeq" id="WP_041863417.1">
    <property type="nucleotide sequence ID" value="NZ_JAWIUM010000020.1"/>
</dbReference>
<dbReference type="Gene3D" id="3.30.70.120">
    <property type="match status" value="1"/>
</dbReference>
<dbReference type="InterPro" id="IPR015867">
    <property type="entry name" value="N-reg_PII/ATP_PRibTrfase_C"/>
</dbReference>
<dbReference type="GO" id="GO:0030234">
    <property type="term" value="F:enzyme regulator activity"/>
    <property type="evidence" value="ECO:0007669"/>
    <property type="project" value="InterPro"/>
</dbReference>
<sequence length="106" mass="12025">MKQIKAFVHRNRVSDLIHALEAAGFQRLSLFDVKGLLRALSAREQEYSVEFGDQVINEVQMELFCKDEDVARAVEIFRRVGRTGRPDAGWVYISPVEQAFPIDGTA</sequence>
<dbReference type="InterPro" id="IPR002187">
    <property type="entry name" value="N-reg_PII"/>
</dbReference>
<dbReference type="GO" id="GO:0005524">
    <property type="term" value="F:ATP binding"/>
    <property type="evidence" value="ECO:0007669"/>
    <property type="project" value="TreeGrafter"/>
</dbReference>
<gene>
    <name evidence="1" type="ORF">CEE55_11110</name>
</gene>
<dbReference type="GO" id="GO:0005829">
    <property type="term" value="C:cytosol"/>
    <property type="evidence" value="ECO:0007669"/>
    <property type="project" value="TreeGrafter"/>
</dbReference>
<dbReference type="GO" id="GO:0006808">
    <property type="term" value="P:regulation of nitrogen utilization"/>
    <property type="evidence" value="ECO:0007669"/>
    <property type="project" value="InterPro"/>
</dbReference>
<dbReference type="AlphaFoldDB" id="A0A246L129"/>
<evidence type="ECO:0000313" key="1">
    <source>
        <dbReference type="EMBL" id="OWR33595.1"/>
    </source>
</evidence>
<dbReference type="PROSITE" id="PS51343">
    <property type="entry name" value="PII_GLNB_DOM"/>
    <property type="match status" value="1"/>
</dbReference>
<comment type="caution">
    <text evidence="1">The sequence shown here is derived from an EMBL/GenBank/DDBJ whole genome shotgun (WGS) entry which is preliminary data.</text>
</comment>
<dbReference type="PANTHER" id="PTHR30115:SF11">
    <property type="entry name" value="NITROGEN REGULATORY PROTEIN P-II HOMOLOG"/>
    <property type="match status" value="1"/>
</dbReference>